<feature type="compositionally biased region" description="Basic and acidic residues" evidence="1">
    <location>
        <begin position="28"/>
        <end position="46"/>
    </location>
</feature>
<accession>A0A0B6XWF9</accession>
<feature type="non-terminal residue" evidence="2">
    <location>
        <position position="1"/>
    </location>
</feature>
<feature type="non-terminal residue" evidence="2">
    <location>
        <position position="78"/>
    </location>
</feature>
<evidence type="ECO:0000256" key="1">
    <source>
        <dbReference type="SAM" id="MobiDB-lite"/>
    </source>
</evidence>
<feature type="region of interest" description="Disordered" evidence="1">
    <location>
        <begin position="24"/>
        <end position="78"/>
    </location>
</feature>
<feature type="compositionally biased region" description="Acidic residues" evidence="1">
    <location>
        <begin position="47"/>
        <end position="60"/>
    </location>
</feature>
<protein>
    <submittedName>
        <fullName evidence="2">Uncharacterized protein</fullName>
    </submittedName>
</protein>
<dbReference type="AlphaFoldDB" id="A0A0B6XWF9"/>
<evidence type="ECO:0000313" key="2">
    <source>
        <dbReference type="EMBL" id="CEK47856.1"/>
    </source>
</evidence>
<gene>
    <name evidence="2" type="primary">ORF2452</name>
</gene>
<organism evidence="2">
    <name type="scientific">Arion vulgaris</name>
    <dbReference type="NCBI Taxonomy" id="1028688"/>
    <lineage>
        <taxon>Eukaryota</taxon>
        <taxon>Metazoa</taxon>
        <taxon>Spiralia</taxon>
        <taxon>Lophotrochozoa</taxon>
        <taxon>Mollusca</taxon>
        <taxon>Gastropoda</taxon>
        <taxon>Heterobranchia</taxon>
        <taxon>Euthyneura</taxon>
        <taxon>Panpulmonata</taxon>
        <taxon>Eupulmonata</taxon>
        <taxon>Stylommatophora</taxon>
        <taxon>Helicina</taxon>
        <taxon>Arionoidea</taxon>
        <taxon>Arionidae</taxon>
        <taxon>Arion</taxon>
    </lineage>
</organism>
<reference evidence="2" key="1">
    <citation type="submission" date="2014-12" db="EMBL/GenBank/DDBJ databases">
        <title>Insight into the proteome of Arion vulgaris.</title>
        <authorList>
            <person name="Aradska J."/>
            <person name="Bulat T."/>
            <person name="Smidak R."/>
            <person name="Sarate P."/>
            <person name="Gangsoo J."/>
            <person name="Sialana F."/>
            <person name="Bilban M."/>
            <person name="Lubec G."/>
        </authorList>
    </citation>
    <scope>NUCLEOTIDE SEQUENCE</scope>
    <source>
        <tissue evidence="2">Skin</tissue>
    </source>
</reference>
<dbReference type="EMBL" id="HACG01000991">
    <property type="protein sequence ID" value="CEK47856.1"/>
    <property type="molecule type" value="Transcribed_RNA"/>
</dbReference>
<name>A0A0B6XWF9_9EUPU</name>
<sequence>RMMTVPLSSKEQVIIPESERVMTITYEPMERRPRTVDDDNEDHSGSDDTEGGDSDSSCDELEVRDQQHRRRRQSEESG</sequence>
<proteinExistence type="predicted"/>